<sequence>MLMPTYSFSHAFTGWYRSLNAGSTVAGTTGSGSTIGTTASGSATDGSYAALASAASSGYGIIV</sequence>
<name>A0A101LTU5_PICGL</name>
<evidence type="ECO:0000313" key="1">
    <source>
        <dbReference type="EMBL" id="KUM45244.1"/>
    </source>
</evidence>
<gene>
    <name evidence="1" type="ORF">ABT39_MTgene3567</name>
</gene>
<reference evidence="1" key="1">
    <citation type="journal article" date="2015" name="Genome Biol. Evol.">
        <title>Organellar Genomes of White Spruce (Picea glauca): Assembly and Annotation.</title>
        <authorList>
            <person name="Jackman S.D."/>
            <person name="Warren R.L."/>
            <person name="Gibb E.A."/>
            <person name="Vandervalk B.P."/>
            <person name="Mohamadi H."/>
            <person name="Chu J."/>
            <person name="Raymond A."/>
            <person name="Pleasance S."/>
            <person name="Coope R."/>
            <person name="Wildung M.R."/>
            <person name="Ritland C.E."/>
            <person name="Bousquet J."/>
            <person name="Jones S.J."/>
            <person name="Bohlmann J."/>
            <person name="Birol I."/>
        </authorList>
    </citation>
    <scope>NUCLEOTIDE SEQUENCE [LARGE SCALE GENOMIC DNA]</scope>
    <source>
        <tissue evidence="1">Flushing bud</tissue>
    </source>
</reference>
<proteinExistence type="predicted"/>
<comment type="caution">
    <text evidence="1">The sequence shown here is derived from an EMBL/GenBank/DDBJ whole genome shotgun (WGS) entry which is preliminary data.</text>
</comment>
<dbReference type="EMBL" id="LKAM01000023">
    <property type="protein sequence ID" value="KUM45244.1"/>
    <property type="molecule type" value="Genomic_DNA"/>
</dbReference>
<protein>
    <submittedName>
        <fullName evidence="1">Uncharacterized protein</fullName>
    </submittedName>
</protein>
<accession>A0A101LTU5</accession>
<keyword evidence="1" id="KW-0496">Mitochondrion</keyword>
<geneLocation type="mitochondrion" evidence="1"/>
<organism evidence="1">
    <name type="scientific">Picea glauca</name>
    <name type="common">White spruce</name>
    <name type="synonym">Pinus glauca</name>
    <dbReference type="NCBI Taxonomy" id="3330"/>
    <lineage>
        <taxon>Eukaryota</taxon>
        <taxon>Viridiplantae</taxon>
        <taxon>Streptophyta</taxon>
        <taxon>Embryophyta</taxon>
        <taxon>Tracheophyta</taxon>
        <taxon>Spermatophyta</taxon>
        <taxon>Pinopsida</taxon>
        <taxon>Pinidae</taxon>
        <taxon>Conifers I</taxon>
        <taxon>Pinales</taxon>
        <taxon>Pinaceae</taxon>
        <taxon>Picea</taxon>
    </lineage>
</organism>
<dbReference type="AlphaFoldDB" id="A0A101LTU5"/>